<accession>A0A1X6MQR1</accession>
<dbReference type="AlphaFoldDB" id="A0A1X6MQR1"/>
<dbReference type="EMBL" id="KZ110603">
    <property type="protein sequence ID" value="OSX58718.1"/>
    <property type="molecule type" value="Genomic_DNA"/>
</dbReference>
<gene>
    <name evidence="1" type="ORF">POSPLADRAFT_1035846</name>
</gene>
<evidence type="ECO:0000313" key="1">
    <source>
        <dbReference type="EMBL" id="OSX58718.1"/>
    </source>
</evidence>
<organism evidence="1 2">
    <name type="scientific">Postia placenta MAD-698-R-SB12</name>
    <dbReference type="NCBI Taxonomy" id="670580"/>
    <lineage>
        <taxon>Eukaryota</taxon>
        <taxon>Fungi</taxon>
        <taxon>Dikarya</taxon>
        <taxon>Basidiomycota</taxon>
        <taxon>Agaricomycotina</taxon>
        <taxon>Agaricomycetes</taxon>
        <taxon>Polyporales</taxon>
        <taxon>Adustoporiaceae</taxon>
        <taxon>Rhodonia</taxon>
    </lineage>
</organism>
<keyword evidence="2" id="KW-1185">Reference proteome</keyword>
<dbReference type="Proteomes" id="UP000194127">
    <property type="component" value="Unassembled WGS sequence"/>
</dbReference>
<reference evidence="1 2" key="1">
    <citation type="submission" date="2017-04" db="EMBL/GenBank/DDBJ databases">
        <title>Genome Sequence of the Model Brown-Rot Fungus Postia placenta SB12.</title>
        <authorList>
            <consortium name="DOE Joint Genome Institute"/>
            <person name="Gaskell J."/>
            <person name="Kersten P."/>
            <person name="Larrondo L.F."/>
            <person name="Canessa P."/>
            <person name="Martinez D."/>
            <person name="Hibbett D."/>
            <person name="Schmoll M."/>
            <person name="Kubicek C.P."/>
            <person name="Martinez A.T."/>
            <person name="Yadav J."/>
            <person name="Master E."/>
            <person name="Magnuson J.K."/>
            <person name="James T."/>
            <person name="Yaver D."/>
            <person name="Berka R."/>
            <person name="Labutti K."/>
            <person name="Lipzen A."/>
            <person name="Aerts A."/>
            <person name="Barry K."/>
            <person name="Henrissat B."/>
            <person name="Blanchette R."/>
            <person name="Grigoriev I."/>
            <person name="Cullen D."/>
        </authorList>
    </citation>
    <scope>NUCLEOTIDE SEQUENCE [LARGE SCALE GENOMIC DNA]</scope>
    <source>
        <strain evidence="1 2">MAD-698-R-SB12</strain>
    </source>
</reference>
<dbReference type="RefSeq" id="XP_024335512.1">
    <property type="nucleotide sequence ID" value="XM_024477107.1"/>
</dbReference>
<evidence type="ECO:0000313" key="2">
    <source>
        <dbReference type="Proteomes" id="UP000194127"/>
    </source>
</evidence>
<protein>
    <submittedName>
        <fullName evidence="1">Uncharacterized protein</fullName>
    </submittedName>
</protein>
<proteinExistence type="predicted"/>
<dbReference type="GeneID" id="36322057"/>
<sequence length="130" mass="14439">MTLTRKEDSGDAGYLVQILSNACAIVRDADAGSTQRAHSITRNCVALGRCESVSLCPIIFSHTNAAPLVDGTFQMSLDDFWEQTTSFKSGLSELSHTIAVDEGRKLLFAADEYKSYGYNLSQRRLDERRR</sequence>
<name>A0A1X6MQR1_9APHY</name>